<accession>A0AAV9GG50</accession>
<keyword evidence="3" id="KW-1185">Reference proteome</keyword>
<feature type="region of interest" description="Disordered" evidence="1">
    <location>
        <begin position="276"/>
        <end position="296"/>
    </location>
</feature>
<organism evidence="2 3">
    <name type="scientific">Podospora aff. communis PSN243</name>
    <dbReference type="NCBI Taxonomy" id="3040156"/>
    <lineage>
        <taxon>Eukaryota</taxon>
        <taxon>Fungi</taxon>
        <taxon>Dikarya</taxon>
        <taxon>Ascomycota</taxon>
        <taxon>Pezizomycotina</taxon>
        <taxon>Sordariomycetes</taxon>
        <taxon>Sordariomycetidae</taxon>
        <taxon>Sordariales</taxon>
        <taxon>Podosporaceae</taxon>
        <taxon>Podospora</taxon>
    </lineage>
</organism>
<gene>
    <name evidence="2" type="ORF">QBC34DRAFT_469699</name>
</gene>
<dbReference type="AlphaFoldDB" id="A0AAV9GG50"/>
<proteinExistence type="predicted"/>
<reference evidence="2" key="2">
    <citation type="submission" date="2023-05" db="EMBL/GenBank/DDBJ databases">
        <authorList>
            <consortium name="Lawrence Berkeley National Laboratory"/>
            <person name="Steindorff A."/>
            <person name="Hensen N."/>
            <person name="Bonometti L."/>
            <person name="Westerberg I."/>
            <person name="Brannstrom I.O."/>
            <person name="Guillou S."/>
            <person name="Cros-Aarteil S."/>
            <person name="Calhoun S."/>
            <person name="Haridas S."/>
            <person name="Kuo A."/>
            <person name="Mondo S."/>
            <person name="Pangilinan J."/>
            <person name="Riley R."/>
            <person name="Labutti K."/>
            <person name="Andreopoulos B."/>
            <person name="Lipzen A."/>
            <person name="Chen C."/>
            <person name="Yanf M."/>
            <person name="Daum C."/>
            <person name="Ng V."/>
            <person name="Clum A."/>
            <person name="Ohm R."/>
            <person name="Martin F."/>
            <person name="Silar P."/>
            <person name="Natvig D."/>
            <person name="Lalanne C."/>
            <person name="Gautier V."/>
            <person name="Ament-Velasquez S.L."/>
            <person name="Kruys A."/>
            <person name="Hutchinson M.I."/>
            <person name="Powell A.J."/>
            <person name="Barry K."/>
            <person name="Miller A.N."/>
            <person name="Grigoriev I.V."/>
            <person name="Debuchy R."/>
            <person name="Gladieux P."/>
            <person name="Thoren M.H."/>
            <person name="Johannesson H."/>
        </authorList>
    </citation>
    <scope>NUCLEOTIDE SEQUENCE</scope>
    <source>
        <strain evidence="2">PSN243</strain>
    </source>
</reference>
<evidence type="ECO:0000313" key="3">
    <source>
        <dbReference type="Proteomes" id="UP001321760"/>
    </source>
</evidence>
<feature type="region of interest" description="Disordered" evidence="1">
    <location>
        <begin position="1"/>
        <end position="58"/>
    </location>
</feature>
<dbReference type="EMBL" id="MU865957">
    <property type="protein sequence ID" value="KAK4446353.1"/>
    <property type="molecule type" value="Genomic_DNA"/>
</dbReference>
<evidence type="ECO:0000256" key="1">
    <source>
        <dbReference type="SAM" id="MobiDB-lite"/>
    </source>
</evidence>
<comment type="caution">
    <text evidence="2">The sequence shown here is derived from an EMBL/GenBank/DDBJ whole genome shotgun (WGS) entry which is preliminary data.</text>
</comment>
<protein>
    <submittedName>
        <fullName evidence="2">Uncharacterized protein</fullName>
    </submittedName>
</protein>
<sequence>MVDNISPAEGPAASPTKEAPKKRRKTRNYRPFALQRFPKPPRSPKTPPPTPRWMRPDDDAPKASFVECHLFPANRPLGFPHLIDTSTFTEDTDLRSFRMCDVVATIFYKYNHRFCKVFFDEAYGDIDFSLNDKRIHCEGMPTWTVTKTGNAIRVYFTPGDYRSLEYCAEIEAAGSWDPVEISDVGDAECRSLEDETMELYGSYIGRKILCPEPFRRTPYFGYEIVVDGAMEHPEWPNKNHGPSYRKRSVGLIYEHQPANLGLVRQLVVWNSKKIQTTDGPKNREHWGPEHGYYSLE</sequence>
<name>A0AAV9GG50_9PEZI</name>
<reference evidence="2" key="1">
    <citation type="journal article" date="2023" name="Mol. Phylogenet. Evol.">
        <title>Genome-scale phylogeny and comparative genomics of the fungal order Sordariales.</title>
        <authorList>
            <person name="Hensen N."/>
            <person name="Bonometti L."/>
            <person name="Westerberg I."/>
            <person name="Brannstrom I.O."/>
            <person name="Guillou S."/>
            <person name="Cros-Aarteil S."/>
            <person name="Calhoun S."/>
            <person name="Haridas S."/>
            <person name="Kuo A."/>
            <person name="Mondo S."/>
            <person name="Pangilinan J."/>
            <person name="Riley R."/>
            <person name="LaButti K."/>
            <person name="Andreopoulos B."/>
            <person name="Lipzen A."/>
            <person name="Chen C."/>
            <person name="Yan M."/>
            <person name="Daum C."/>
            <person name="Ng V."/>
            <person name="Clum A."/>
            <person name="Steindorff A."/>
            <person name="Ohm R.A."/>
            <person name="Martin F."/>
            <person name="Silar P."/>
            <person name="Natvig D.O."/>
            <person name="Lalanne C."/>
            <person name="Gautier V."/>
            <person name="Ament-Velasquez S.L."/>
            <person name="Kruys A."/>
            <person name="Hutchinson M.I."/>
            <person name="Powell A.J."/>
            <person name="Barry K."/>
            <person name="Miller A.N."/>
            <person name="Grigoriev I.V."/>
            <person name="Debuchy R."/>
            <person name="Gladieux P."/>
            <person name="Hiltunen Thoren M."/>
            <person name="Johannesson H."/>
        </authorList>
    </citation>
    <scope>NUCLEOTIDE SEQUENCE</scope>
    <source>
        <strain evidence="2">PSN243</strain>
    </source>
</reference>
<dbReference type="Proteomes" id="UP001321760">
    <property type="component" value="Unassembled WGS sequence"/>
</dbReference>
<feature type="compositionally biased region" description="Pro residues" evidence="1">
    <location>
        <begin position="38"/>
        <end position="51"/>
    </location>
</feature>
<evidence type="ECO:0000313" key="2">
    <source>
        <dbReference type="EMBL" id="KAK4446353.1"/>
    </source>
</evidence>